<keyword evidence="2" id="KW-0564">Palmitate</keyword>
<keyword evidence="2" id="KW-0472">Membrane</keyword>
<evidence type="ECO:0000256" key="2">
    <source>
        <dbReference type="RuleBase" id="RU362097"/>
    </source>
</evidence>
<evidence type="ECO:0000313" key="5">
    <source>
        <dbReference type="Proteomes" id="UP001163726"/>
    </source>
</evidence>
<keyword evidence="2" id="KW-0449">Lipoprotein</keyword>
<dbReference type="EMBL" id="CP109965">
    <property type="protein sequence ID" value="WAJ71481.1"/>
    <property type="molecule type" value="Genomic_DNA"/>
</dbReference>
<protein>
    <submittedName>
        <fullName evidence="4">TolC family protein</fullName>
    </submittedName>
</protein>
<keyword evidence="5" id="KW-1185">Reference proteome</keyword>
<keyword evidence="3" id="KW-0175">Coiled coil</keyword>
<dbReference type="PANTHER" id="PTHR30203">
    <property type="entry name" value="OUTER MEMBRANE CATION EFFLUX PROTEIN"/>
    <property type="match status" value="1"/>
</dbReference>
<accession>A0ABY7AQS1</accession>
<sequence length="462" mass="52310">MLNQHSNQHKIPAPERWTYLTQPHYQPENTSLADNNSLIVLPNELKELIQQALVANQELAIAIARFSVSAADLDMSNAKQLPTLNASLNSSRSQRLTGVNSNIQDKSINNSFTGALRFNWELDLWQRLADQVKASESDFYASEQDLLNVKQSIISQVVATYLALAENHKLIENTQANYNSQRQRVEITEYRLDKGLADSLDLRLAKNNLFSIQANLAQQELNYAKAEQKMNVLLGRYPGTKLNLKLDSVELATFKLTISPTQVLTHRPDIRAAEARVASAFSRWKSADKNNLPKINLTANFRGSREEIAQLLDWQYWLASIAVDLTQPIFDGGAIDADIAQKSARQQWAWAQYQKSILNAWQEIEQNLAAEYALTKRHKALEQAYLQIAASESLLINQYEQGLIKSFDLLSIQTRRMNTEMNKIRAQYAVLNNRVGLMLALGQPFSVDQNINAANEQNERQN</sequence>
<evidence type="ECO:0000256" key="3">
    <source>
        <dbReference type="SAM" id="Coils"/>
    </source>
</evidence>
<evidence type="ECO:0000256" key="1">
    <source>
        <dbReference type="ARBA" id="ARBA00007613"/>
    </source>
</evidence>
<gene>
    <name evidence="4" type="ORF">OLW01_06700</name>
</gene>
<dbReference type="Proteomes" id="UP001163726">
    <property type="component" value="Chromosome"/>
</dbReference>
<keyword evidence="2" id="KW-0812">Transmembrane</keyword>
<dbReference type="Gene3D" id="1.20.1600.10">
    <property type="entry name" value="Outer membrane efflux proteins (OEP)"/>
    <property type="match status" value="1"/>
</dbReference>
<dbReference type="NCBIfam" id="TIGR01845">
    <property type="entry name" value="outer_NodT"/>
    <property type="match status" value="1"/>
</dbReference>
<dbReference type="RefSeq" id="WP_268076000.1">
    <property type="nucleotide sequence ID" value="NZ_CP109965.1"/>
</dbReference>
<dbReference type="InterPro" id="IPR003423">
    <property type="entry name" value="OMP_efflux"/>
</dbReference>
<keyword evidence="2" id="KW-1134">Transmembrane beta strand</keyword>
<dbReference type="InterPro" id="IPR010131">
    <property type="entry name" value="MdtP/NodT-like"/>
</dbReference>
<reference evidence="4" key="1">
    <citation type="submission" date="2022-10" db="EMBL/GenBank/DDBJ databases">
        <title>Catenovulum adriacola sp. nov. isolated in the Harbour of Susak.</title>
        <authorList>
            <person name="Schoch T."/>
            <person name="Reich S.J."/>
            <person name="Stoeferle S."/>
            <person name="Flaiz M."/>
            <person name="Kazda M."/>
            <person name="Riedel C.U."/>
            <person name="Duerre P."/>
        </authorList>
    </citation>
    <scope>NUCLEOTIDE SEQUENCE</scope>
    <source>
        <strain evidence="4">TS8</strain>
    </source>
</reference>
<dbReference type="SUPFAM" id="SSF56954">
    <property type="entry name" value="Outer membrane efflux proteins (OEP)"/>
    <property type="match status" value="1"/>
</dbReference>
<dbReference type="Pfam" id="PF02321">
    <property type="entry name" value="OEP"/>
    <property type="match status" value="2"/>
</dbReference>
<dbReference type="Gene3D" id="2.20.200.10">
    <property type="entry name" value="Outer membrane efflux proteins (OEP)"/>
    <property type="match status" value="1"/>
</dbReference>
<comment type="subcellular location">
    <subcellularLocation>
        <location evidence="2">Cell outer membrane</location>
        <topology evidence="2">Lipid-anchor</topology>
    </subcellularLocation>
</comment>
<name>A0ABY7AQS1_9ALTE</name>
<proteinExistence type="inferred from homology"/>
<comment type="similarity">
    <text evidence="1 2">Belongs to the outer membrane factor (OMF) (TC 1.B.17) family.</text>
</comment>
<organism evidence="4 5">
    <name type="scientific">Catenovulum adriaticum</name>
    <dbReference type="NCBI Taxonomy" id="2984846"/>
    <lineage>
        <taxon>Bacteria</taxon>
        <taxon>Pseudomonadati</taxon>
        <taxon>Pseudomonadota</taxon>
        <taxon>Gammaproteobacteria</taxon>
        <taxon>Alteromonadales</taxon>
        <taxon>Alteromonadaceae</taxon>
        <taxon>Catenovulum</taxon>
    </lineage>
</organism>
<evidence type="ECO:0000313" key="4">
    <source>
        <dbReference type="EMBL" id="WAJ71481.1"/>
    </source>
</evidence>
<feature type="coiled-coil region" evidence="3">
    <location>
        <begin position="209"/>
        <end position="236"/>
    </location>
</feature>